<evidence type="ECO:0000313" key="2">
    <source>
        <dbReference type="Proteomes" id="UP001162960"/>
    </source>
</evidence>
<dbReference type="AlphaFoldDB" id="A0AB38UFE3"/>
<gene>
    <name evidence="1" type="ORF">KQP74_02680</name>
</gene>
<accession>A0AB38UFE3</accession>
<proteinExistence type="predicted"/>
<dbReference type="EMBL" id="CP083685">
    <property type="protein sequence ID" value="UYU91558.1"/>
    <property type="molecule type" value="Genomic_DNA"/>
</dbReference>
<dbReference type="RefSeq" id="WP_117578374.1">
    <property type="nucleotide sequence ID" value="NZ_CP083679.1"/>
</dbReference>
<sequence length="161" mass="18355">MEQYSHYEYGELLANKLKPISHTPEHPHFFTAFGFEDLFGFEDKLSNVTGMVLIAVDGMESESSDNNGDGLTDRNEYSFIVARNTNSSRPETINQAALDCKVIAKQIRNRLFHDPTLKYSISRTTRINGIGPIGDNFYGVVLTFSLREPEDFFINSDFWED</sequence>
<protein>
    <submittedName>
        <fullName evidence="1">Uncharacterized protein</fullName>
    </submittedName>
</protein>
<reference evidence="1" key="1">
    <citation type="submission" date="2021-06" db="EMBL/GenBank/DDBJ databases">
        <title>Interrogation of the integrated mobile genetic elements in gut-associated Bacteroides with a consensus prediction approach.</title>
        <authorList>
            <person name="Campbell D.E."/>
            <person name="Leigh J.R."/>
            <person name="Kim T."/>
            <person name="England W."/>
            <person name="Whitaker R.J."/>
            <person name="Degnan P.H."/>
        </authorList>
    </citation>
    <scope>NUCLEOTIDE SEQUENCE</scope>
    <source>
        <strain evidence="1">VPI-3443</strain>
    </source>
</reference>
<evidence type="ECO:0000313" key="1">
    <source>
        <dbReference type="EMBL" id="UYU91558.1"/>
    </source>
</evidence>
<name>A0AB38UFE3_BACT4</name>
<dbReference type="Proteomes" id="UP001162960">
    <property type="component" value="Chromosome"/>
</dbReference>
<organism evidence="1 2">
    <name type="scientific">Bacteroides thetaiotaomicron</name>
    <dbReference type="NCBI Taxonomy" id="818"/>
    <lineage>
        <taxon>Bacteria</taxon>
        <taxon>Pseudomonadati</taxon>
        <taxon>Bacteroidota</taxon>
        <taxon>Bacteroidia</taxon>
        <taxon>Bacteroidales</taxon>
        <taxon>Bacteroidaceae</taxon>
        <taxon>Bacteroides</taxon>
    </lineage>
</organism>